<dbReference type="PANTHER" id="PTHR47691:SF3">
    <property type="entry name" value="HTH-TYPE TRANSCRIPTIONAL REGULATOR RV0890C-RELATED"/>
    <property type="match status" value="1"/>
</dbReference>
<protein>
    <submittedName>
        <fullName evidence="2">CHAT domain-containing protein</fullName>
    </submittedName>
</protein>
<dbReference type="SMART" id="SM00028">
    <property type="entry name" value="TPR"/>
    <property type="match status" value="3"/>
</dbReference>
<name>A0A9X5FA03_9MICO</name>
<dbReference type="EMBL" id="JAAXOW010000001">
    <property type="protein sequence ID" value="NKX92260.1"/>
    <property type="molecule type" value="Genomic_DNA"/>
</dbReference>
<keyword evidence="3" id="KW-1185">Reference proteome</keyword>
<dbReference type="Proteomes" id="UP000774283">
    <property type="component" value="Unassembled WGS sequence"/>
</dbReference>
<reference evidence="2 3" key="1">
    <citation type="submission" date="2020-04" db="EMBL/GenBank/DDBJ databases">
        <title>MicrobeNet Type strains.</title>
        <authorList>
            <person name="Nicholson A.C."/>
        </authorList>
    </citation>
    <scope>NUCLEOTIDE SEQUENCE [LARGE SCALE GENOMIC DNA]</scope>
    <source>
        <strain evidence="2 3">ATCC BAA-789</strain>
    </source>
</reference>
<dbReference type="InterPro" id="IPR024983">
    <property type="entry name" value="CHAT_dom"/>
</dbReference>
<dbReference type="AlphaFoldDB" id="A0A9X5FA03"/>
<comment type="caution">
    <text evidence="2">The sequence shown here is derived from an EMBL/GenBank/DDBJ whole genome shotgun (WGS) entry which is preliminary data.</text>
</comment>
<dbReference type="Gene3D" id="1.25.40.10">
    <property type="entry name" value="Tetratricopeptide repeat domain"/>
    <property type="match status" value="1"/>
</dbReference>
<proteinExistence type="predicted"/>
<evidence type="ECO:0000313" key="3">
    <source>
        <dbReference type="Proteomes" id="UP000774283"/>
    </source>
</evidence>
<dbReference type="SUPFAM" id="SSF48452">
    <property type="entry name" value="TPR-like"/>
    <property type="match status" value="1"/>
</dbReference>
<organism evidence="2 3">
    <name type="scientific">Sanguibacter hominis ATCC BAA-789</name>
    <dbReference type="NCBI Taxonomy" id="1312740"/>
    <lineage>
        <taxon>Bacteria</taxon>
        <taxon>Bacillati</taxon>
        <taxon>Actinomycetota</taxon>
        <taxon>Actinomycetes</taxon>
        <taxon>Micrococcales</taxon>
        <taxon>Sanguibacteraceae</taxon>
        <taxon>Sanguibacter</taxon>
    </lineage>
</organism>
<dbReference type="InterPro" id="IPR011990">
    <property type="entry name" value="TPR-like_helical_dom_sf"/>
</dbReference>
<evidence type="ECO:0000313" key="2">
    <source>
        <dbReference type="EMBL" id="NKX92260.1"/>
    </source>
</evidence>
<evidence type="ECO:0000259" key="1">
    <source>
        <dbReference type="Pfam" id="PF12770"/>
    </source>
</evidence>
<dbReference type="Pfam" id="PF12770">
    <property type="entry name" value="CHAT"/>
    <property type="match status" value="1"/>
</dbReference>
<feature type="domain" description="CHAT" evidence="1">
    <location>
        <begin position="703"/>
        <end position="854"/>
    </location>
</feature>
<gene>
    <name evidence="2" type="ORF">HF995_03060</name>
</gene>
<sequence length="873" mass="90303">MRDRADGADDLAAPASPTDRAWAALRDGLALADRGVPRDAAEVLARALDDLDAAPVSGDTELVRARLLLALAMPQFEVDGDGDACDNRLADALGLARGIDAASVVVAVHGQRALHALRTGNPDAALAHFDAAIELIDDSEPRDACILLLNRGCLHLDRGDLAAARADLGACVARAEAMGDAMLLFKSSHNLGYAEFLAGDLPQALAAMERAAQTHLPDVGLDLSALPIALLDRAQVLFEAGLVGEADERLARAGALFEERGLEQDLAEVEVLRARCALLSGRATDAAELAASARRRFGDRGNVVWSARAHLTELQARLGALTGAEEPPRDQLVELATEAEALLDASERDESGRVTADVGTRVRLVAAEARAVAGDGAAAATLLEGAAAARHDGPVESRVHGAVVEALLKFDGGDRAAGQAAVRRAQEVLGEFRAQFGSVEAVTASAIHGRRLAEVDLAAACRTGDAGEVLEAVDRGRSVFAGPARVRPRDASGPLAALSAELRRVSEQLRAVEPTAAVGRLAELRERANALRHQVRELSWQEAGGGRAPRPFTAAEVRGRLRDAPEVTLAQFVVVRGRLLAAVLSAGVERLVDLGDATRWEESARRLRSDLRMVSNALVPGPLRDVARASLAREAALLDAGLLAPLGDVGTLRVVGPAWLVTLPWGVLPSRRGRPTPCGPGIFLGARPGGVPGSASRTTAVAGPAVPLAAREVAAVVAGYPGAAALTGDTATCAATAHALRSDDVVHLAVHGKHVADNPLFSSVLLADGPLFAYELDGEPLSAGLVVLSACEVGGATGVPGGQSLGLAAVLLRLGVRHVVAAVEPVSDEHAGAVMPRLHELVRAGFDPARALAVVTADAGEASPFVCLTSDVA</sequence>
<dbReference type="PANTHER" id="PTHR47691">
    <property type="entry name" value="REGULATOR-RELATED"/>
    <property type="match status" value="1"/>
</dbReference>
<dbReference type="InterPro" id="IPR019734">
    <property type="entry name" value="TPR_rpt"/>
</dbReference>
<accession>A0A9X5FA03</accession>
<dbReference type="RefSeq" id="WP_168446309.1">
    <property type="nucleotide sequence ID" value="NZ_JAAXOW010000001.1"/>
</dbReference>